<comment type="caution">
    <text evidence="2">The sequence shown here is derived from an EMBL/GenBank/DDBJ whole genome shotgun (WGS) entry which is preliminary data.</text>
</comment>
<feature type="domain" description="GP-PDE" evidence="1">
    <location>
        <begin position="6"/>
        <end position="242"/>
    </location>
</feature>
<accession>A0ABV6NLT3</accession>
<dbReference type="Proteomes" id="UP001589833">
    <property type="component" value="Unassembled WGS sequence"/>
</dbReference>
<dbReference type="Pfam" id="PF03009">
    <property type="entry name" value="GDPD"/>
    <property type="match status" value="1"/>
</dbReference>
<evidence type="ECO:0000313" key="3">
    <source>
        <dbReference type="Proteomes" id="UP001589833"/>
    </source>
</evidence>
<dbReference type="PANTHER" id="PTHR46211:SF1">
    <property type="entry name" value="GLYCEROPHOSPHODIESTER PHOSPHODIESTERASE, CYTOPLASMIC"/>
    <property type="match status" value="1"/>
</dbReference>
<dbReference type="PANTHER" id="PTHR46211">
    <property type="entry name" value="GLYCEROPHOSPHORYL DIESTER PHOSPHODIESTERASE"/>
    <property type="match status" value="1"/>
</dbReference>
<keyword evidence="3" id="KW-1185">Reference proteome</keyword>
<dbReference type="RefSeq" id="WP_390187440.1">
    <property type="nucleotide sequence ID" value="NZ_JAQQWT010000007.1"/>
</dbReference>
<name>A0ABV6NLT3_9BACI</name>
<reference evidence="2 3" key="1">
    <citation type="submission" date="2024-09" db="EMBL/GenBank/DDBJ databases">
        <authorList>
            <person name="Sun Q."/>
            <person name="Mori K."/>
        </authorList>
    </citation>
    <scope>NUCLEOTIDE SEQUENCE [LARGE SCALE GENOMIC DNA]</scope>
    <source>
        <strain evidence="2 3">NCAIM B.02301</strain>
    </source>
</reference>
<evidence type="ECO:0000313" key="2">
    <source>
        <dbReference type="EMBL" id="MFC0561734.1"/>
    </source>
</evidence>
<sequence length="246" mass="28007">MTLTGTKVFAHRGFSSQYPENTMVAFQASADIGADGIEFDIQLTKDHVPVVIHDLTLDRTTTGKGFVRDYTASELKKFSAGSWFSDTFKAETIPTLEEVLIWAKTHSLTLNIELKGSVADRNLTVATVLPLLKKYDLEERIILSSFDHKSVHTFQKHNPFLETAVIVAAALYEPESYLRHVNVLGYHFSYVSLLDEEVKALIKKGFRLRPYTVNEERWIKKFFELGCDAIFTDEVEKALRIRGRMI</sequence>
<dbReference type="CDD" id="cd08563">
    <property type="entry name" value="GDPD_TtGDE_like"/>
    <property type="match status" value="1"/>
</dbReference>
<dbReference type="Gene3D" id="3.20.20.190">
    <property type="entry name" value="Phosphatidylinositol (PI) phosphodiesterase"/>
    <property type="match status" value="1"/>
</dbReference>
<organism evidence="2 3">
    <name type="scientific">Halalkalibacter alkalisediminis</name>
    <dbReference type="NCBI Taxonomy" id="935616"/>
    <lineage>
        <taxon>Bacteria</taxon>
        <taxon>Bacillati</taxon>
        <taxon>Bacillota</taxon>
        <taxon>Bacilli</taxon>
        <taxon>Bacillales</taxon>
        <taxon>Bacillaceae</taxon>
        <taxon>Halalkalibacter</taxon>
    </lineage>
</organism>
<dbReference type="InterPro" id="IPR030395">
    <property type="entry name" value="GP_PDE_dom"/>
</dbReference>
<evidence type="ECO:0000259" key="1">
    <source>
        <dbReference type="PROSITE" id="PS51704"/>
    </source>
</evidence>
<dbReference type="EMBL" id="JBHLTR010000082">
    <property type="protein sequence ID" value="MFC0561734.1"/>
    <property type="molecule type" value="Genomic_DNA"/>
</dbReference>
<gene>
    <name evidence="2" type="ORF">ACFFH4_22895</name>
</gene>
<proteinExistence type="predicted"/>
<dbReference type="SUPFAM" id="SSF51695">
    <property type="entry name" value="PLC-like phosphodiesterases"/>
    <property type="match status" value="1"/>
</dbReference>
<dbReference type="PROSITE" id="PS51704">
    <property type="entry name" value="GP_PDE"/>
    <property type="match status" value="1"/>
</dbReference>
<protein>
    <submittedName>
        <fullName evidence="2">Glycerophosphodiester phosphodiesterase</fullName>
    </submittedName>
</protein>
<dbReference type="InterPro" id="IPR017946">
    <property type="entry name" value="PLC-like_Pdiesterase_TIM-brl"/>
</dbReference>